<dbReference type="PROSITE" id="PS52019">
    <property type="entry name" value="PKS_MFAS_DH"/>
    <property type="match status" value="1"/>
</dbReference>
<dbReference type="InterPro" id="IPR050091">
    <property type="entry name" value="PKS_NRPS_Biosynth_Enz"/>
</dbReference>
<dbReference type="Gene3D" id="3.40.50.1820">
    <property type="entry name" value="alpha/beta hydrolase"/>
    <property type="match status" value="1"/>
</dbReference>
<dbReference type="Pfam" id="PF00698">
    <property type="entry name" value="Acyl_transf_1"/>
    <property type="match status" value="1"/>
</dbReference>
<evidence type="ECO:0000256" key="3">
    <source>
        <dbReference type="ARBA" id="ARBA00022679"/>
    </source>
</evidence>
<dbReference type="InterPro" id="IPR049900">
    <property type="entry name" value="PKS_mFAS_DH"/>
</dbReference>
<dbReference type="InterPro" id="IPR032821">
    <property type="entry name" value="PKS_assoc"/>
</dbReference>
<organism evidence="8 9">
    <name type="scientific">Marinigracilibium pacificum</name>
    <dbReference type="NCBI Taxonomy" id="2729599"/>
    <lineage>
        <taxon>Bacteria</taxon>
        <taxon>Pseudomonadati</taxon>
        <taxon>Bacteroidota</taxon>
        <taxon>Cytophagia</taxon>
        <taxon>Cytophagales</taxon>
        <taxon>Flammeovirgaceae</taxon>
        <taxon>Marinigracilibium</taxon>
    </lineage>
</organism>
<feature type="active site" description="Proton donor; for dehydratase activity" evidence="4">
    <location>
        <position position="1074"/>
    </location>
</feature>
<dbReference type="PROSITE" id="PS52004">
    <property type="entry name" value="KS3_2"/>
    <property type="match status" value="1"/>
</dbReference>
<protein>
    <submittedName>
        <fullName evidence="8">SDR family NAD(P)-dependent oxidoreductase</fullName>
    </submittedName>
</protein>
<keyword evidence="1" id="KW-0596">Phosphopantetheine</keyword>
<dbReference type="Pfam" id="PF00975">
    <property type="entry name" value="Thioesterase"/>
    <property type="match status" value="1"/>
</dbReference>
<dbReference type="SUPFAM" id="SSF51735">
    <property type="entry name" value="NAD(P)-binding Rossmann-fold domains"/>
    <property type="match status" value="1"/>
</dbReference>
<comment type="caution">
    <text evidence="8">The sequence shown here is derived from an EMBL/GenBank/DDBJ whole genome shotgun (WGS) entry which is preliminary data.</text>
</comment>
<dbReference type="SMART" id="SM00822">
    <property type="entry name" value="PKS_KR"/>
    <property type="match status" value="1"/>
</dbReference>
<dbReference type="InterPro" id="IPR020807">
    <property type="entry name" value="PKS_DH"/>
</dbReference>
<dbReference type="SMART" id="SM00827">
    <property type="entry name" value="PKS_AT"/>
    <property type="match status" value="1"/>
</dbReference>
<dbReference type="EMBL" id="JABBNU010000006">
    <property type="protein sequence ID" value="NMM48996.1"/>
    <property type="molecule type" value="Genomic_DNA"/>
</dbReference>
<dbReference type="InterPro" id="IPR049552">
    <property type="entry name" value="PKS_DH_N"/>
</dbReference>
<dbReference type="Gene3D" id="3.40.47.10">
    <property type="match status" value="1"/>
</dbReference>
<keyword evidence="9" id="KW-1185">Reference proteome</keyword>
<dbReference type="InterPro" id="IPR020841">
    <property type="entry name" value="PKS_Beta-ketoAc_synthase_dom"/>
</dbReference>
<dbReference type="SMART" id="SM00823">
    <property type="entry name" value="PKS_PP"/>
    <property type="match status" value="1"/>
</dbReference>
<dbReference type="Gene3D" id="1.10.1200.10">
    <property type="entry name" value="ACP-like"/>
    <property type="match status" value="1"/>
</dbReference>
<dbReference type="Pfam" id="PF08659">
    <property type="entry name" value="KR"/>
    <property type="match status" value="1"/>
</dbReference>
<gene>
    <name evidence="8" type="ORF">HH304_11345</name>
</gene>
<accession>A0A848IZE7</accession>
<evidence type="ECO:0000256" key="1">
    <source>
        <dbReference type="ARBA" id="ARBA00022450"/>
    </source>
</evidence>
<feature type="region of interest" description="N-terminal hotdog fold" evidence="4">
    <location>
        <begin position="884"/>
        <end position="1003"/>
    </location>
</feature>
<name>A0A848IZE7_9BACT</name>
<dbReference type="PANTHER" id="PTHR43775">
    <property type="entry name" value="FATTY ACID SYNTHASE"/>
    <property type="match status" value="1"/>
</dbReference>
<feature type="domain" description="Ketosynthase family 3 (KS3)" evidence="6">
    <location>
        <begin position="2"/>
        <end position="425"/>
    </location>
</feature>
<feature type="region of interest" description="C-terminal hotdog fold" evidence="4">
    <location>
        <begin position="1014"/>
        <end position="1159"/>
    </location>
</feature>
<dbReference type="InterPro" id="IPR013968">
    <property type="entry name" value="PKS_KR"/>
</dbReference>
<dbReference type="Gene3D" id="3.40.50.720">
    <property type="entry name" value="NAD(P)-binding Rossmann-like Domain"/>
    <property type="match status" value="1"/>
</dbReference>
<evidence type="ECO:0000256" key="2">
    <source>
        <dbReference type="ARBA" id="ARBA00022553"/>
    </source>
</evidence>
<dbReference type="InterPro" id="IPR001227">
    <property type="entry name" value="Ac_transferase_dom_sf"/>
</dbReference>
<dbReference type="Gene3D" id="3.10.129.110">
    <property type="entry name" value="Polyketide synthase dehydratase"/>
    <property type="match status" value="1"/>
</dbReference>
<dbReference type="InterPro" id="IPR020806">
    <property type="entry name" value="PKS_PP-bd"/>
</dbReference>
<feature type="domain" description="PKS/mFAS DH" evidence="7">
    <location>
        <begin position="884"/>
        <end position="1159"/>
    </location>
</feature>
<dbReference type="GO" id="GO:0004312">
    <property type="term" value="F:fatty acid synthase activity"/>
    <property type="evidence" value="ECO:0007669"/>
    <property type="project" value="TreeGrafter"/>
</dbReference>
<dbReference type="InterPro" id="IPR001031">
    <property type="entry name" value="Thioesterase"/>
</dbReference>
<evidence type="ECO:0000259" key="7">
    <source>
        <dbReference type="PROSITE" id="PS52019"/>
    </source>
</evidence>
<dbReference type="SUPFAM" id="SSF52151">
    <property type="entry name" value="FabD/lysophospholipase-like"/>
    <property type="match status" value="1"/>
</dbReference>
<dbReference type="InterPro" id="IPR036291">
    <property type="entry name" value="NAD(P)-bd_dom_sf"/>
</dbReference>
<feature type="domain" description="Carrier" evidence="5">
    <location>
        <begin position="1626"/>
        <end position="1703"/>
    </location>
</feature>
<dbReference type="SMART" id="SM00825">
    <property type="entry name" value="PKS_KS"/>
    <property type="match status" value="1"/>
</dbReference>
<sequence>MSNKVAIVGMSCRFPNGSTPQDFWNSLLGRTDSIGMMNEDRWKVCDFFDPDPKAAEKSYQNKGAFLNDINDFDAGLFNISPAEAKEMNPSQKLMLELVWEAIANSNSTFNNWLGTKTGVYVGNIWSDYEHHRKHINAITTSHSAVGQASNIIANRISYTFGFSGASLIVDTGCSSSIVALHQAVQSILDNSIDQAVVGGVNHILDPDQYVILSKFGGLSKKGRCSTFSDDADGFVRGEGAGIVLVKPLDKAIEDGDEILAVIEGTSVNNNGFNASLPATSTEGQISMLHDAYRNTDVKPPEVHYIEAHGTGTRLGDPTETRALGRFFGENRTTPLSVGSVKTNIGHLEGAAGIAGLIKVLLAFKYDQIPPSLHSDNPNPEIDFEGLKVKVQSETTPWPVSKEEKYLAGVNSFGWGGTNAHVALSSFISEKSEFKHNYPGVMLRIHGHTKTAIKENASMYLKEIEASSEEKIQMICAASLLKNYPVEFSKNIAANNKSELIDKLTSIIENEIKPIPANKNLKGKVCFIFPGQGSQWVGMGKDLMKSSDVFRNALEEISESLSEYVDWNLLEVLNATDNSYLERIDIIQPALFAIEIALAKLWESWGIKPDAIIGHSMGECAAAYIAGALDLTDAAKIITKRSKLMASVAGQGYGMAVTELNSVDINKYISGFDSLSVAVYNSNSSTVIAGKTEELSVVLEKLDAEGIFCKEVKVDVASHSLQMEPLVAPLFESLQSITPKKPELPFYSTVIPEQDQFSLLTPNYWTRNLRDAVQFNIAVEKALNDDIDVFIEMSPHPVLTQAINSIAKDSRKDVTQTYSLLREKNENTSILASLGNINSSGLKVDFTKMIFSGSPDLTCLPQYQMQRTTLVPDTREKTTITTTGNRFSGSKIELCDDQFKIWTKQYSIDQFPFLRGHKVSGEIVLPGTTYASIITEIIDELGHDKFVINELKFTSPVTLNNGSVTIQSKVSQEGNNVSIGFYMKDESGWVKTAIATVTLNQTARLPLLDRPEDFDIEISGKDFYSRTENLGISYSGSFNGISNIHGSNGYYFGLISPQEGSPEFNDTMINPAILDCCMQMIFASTDKPENFSSGYLESIKGIKIYDSLNKNIPYLVEASFLSHSTEINPQARIYVYNMDGDPVLKIEQVKAQLIPSISTNTSLPKPYQLVWEEINVDNNNEESTTLSIVGFKNSITDEIKSNLENISSEIINIDGTTDLTKLEHKDVLYIPVSAEGTHANLAEISAENVFNLGKIIQSKPSSITILTNRASGINSEEVNLSHAGIWQATRTAFNENPEIKIRVIDLDSEGFESIDNHIAAELPVQSVVRENSYYQGKPADRQGKQVLPDYFSADDVMVITGFKGAAFEFIGHLVRSGVQKIALISRNPHLNEEKEKQFKEWQENNNVEFVRYACDVSDSEDFKNCLTNIENCLGKITGFIHAAGIIEPERIDSLDLETIKKIIAVKLNGAITMDQFDVNNNLKHFILFSSASVYMGLNGQGAYITANSMLDAIAKNRVSKGKAAVSVNWGVIKDAGMVADNEHLAKYAELEGFIPMMMKNALNSFVQNYNRHYGNIGIIDIDWSKAKEYFRSLNDQEYFSLLADDSESSDSGSKISELIEECKDDNSKLSVIEDYLKRGIANITQISFDDISSSKGFKAMGLDSLMAVQFRNYIESGLNFKLPISQIWKSETIEGLTNFAFSEYNKLAKEAEVEAVADTEINWQGDKNAEVLIFAFHDAGGSSALYSEWQNNLPENCTIASVDLPGRGMADQYSQFDSIEAIVENVANKIKTNSDSKIILLGHSMGGAIATEVCLKLEEEGITPYKLIVSSTPALNSYNPERYNAELKEEDLLKSFPHINAISDSEETTKYLLSLLKSDLKLVNKYRYNRDRVLNTETEVWYALNDDQVSTEQALGWIKLTTKEAVIRKFEGDHGYLYGSEAKDKAIAFIKEMVKTNSKKQKLEWK</sequence>
<dbReference type="CDD" id="cd00833">
    <property type="entry name" value="PKS"/>
    <property type="match status" value="1"/>
</dbReference>
<dbReference type="SUPFAM" id="SSF53901">
    <property type="entry name" value="Thiolase-like"/>
    <property type="match status" value="1"/>
</dbReference>
<evidence type="ECO:0000259" key="5">
    <source>
        <dbReference type="PROSITE" id="PS50075"/>
    </source>
</evidence>
<keyword evidence="2" id="KW-0597">Phosphoprotein</keyword>
<dbReference type="Pfam" id="PF00550">
    <property type="entry name" value="PP-binding"/>
    <property type="match status" value="1"/>
</dbReference>
<dbReference type="InterPro" id="IPR014043">
    <property type="entry name" value="Acyl_transferase_dom"/>
</dbReference>
<dbReference type="Gene3D" id="3.30.70.3290">
    <property type="match status" value="1"/>
</dbReference>
<dbReference type="InterPro" id="IPR036736">
    <property type="entry name" value="ACP-like_sf"/>
</dbReference>
<dbReference type="GO" id="GO:0031177">
    <property type="term" value="F:phosphopantetheine binding"/>
    <property type="evidence" value="ECO:0007669"/>
    <property type="project" value="InterPro"/>
</dbReference>
<dbReference type="PROSITE" id="PS50075">
    <property type="entry name" value="CARRIER"/>
    <property type="match status" value="1"/>
</dbReference>
<dbReference type="Pfam" id="PF16197">
    <property type="entry name" value="KAsynt_C_assoc"/>
    <property type="match status" value="1"/>
</dbReference>
<dbReference type="SUPFAM" id="SSF55048">
    <property type="entry name" value="Probable ACP-binding domain of malonyl-CoA ACP transacylase"/>
    <property type="match status" value="1"/>
</dbReference>
<evidence type="ECO:0000313" key="8">
    <source>
        <dbReference type="EMBL" id="NMM48996.1"/>
    </source>
</evidence>
<dbReference type="InterPro" id="IPR049551">
    <property type="entry name" value="PKS_DH_C"/>
</dbReference>
<dbReference type="RefSeq" id="WP_169681492.1">
    <property type="nucleotide sequence ID" value="NZ_JABBNU010000006.1"/>
</dbReference>
<proteinExistence type="predicted"/>
<dbReference type="Pfam" id="PF14765">
    <property type="entry name" value="PS-DH"/>
    <property type="match status" value="1"/>
</dbReference>
<dbReference type="Pfam" id="PF00109">
    <property type="entry name" value="ketoacyl-synt"/>
    <property type="match status" value="1"/>
</dbReference>
<dbReference type="InterPro" id="IPR014030">
    <property type="entry name" value="Ketoacyl_synth_N"/>
</dbReference>
<dbReference type="InterPro" id="IPR014031">
    <property type="entry name" value="Ketoacyl_synth_C"/>
</dbReference>
<evidence type="ECO:0000259" key="6">
    <source>
        <dbReference type="PROSITE" id="PS52004"/>
    </source>
</evidence>
<dbReference type="SMART" id="SM00826">
    <property type="entry name" value="PKS_DH"/>
    <property type="match status" value="1"/>
</dbReference>
<dbReference type="GO" id="GO:0006633">
    <property type="term" value="P:fatty acid biosynthetic process"/>
    <property type="evidence" value="ECO:0007669"/>
    <property type="project" value="TreeGrafter"/>
</dbReference>
<dbReference type="InterPro" id="IPR016035">
    <property type="entry name" value="Acyl_Trfase/lysoPLipase"/>
</dbReference>
<dbReference type="InterPro" id="IPR016039">
    <property type="entry name" value="Thiolase-like"/>
</dbReference>
<dbReference type="Pfam" id="PF02801">
    <property type="entry name" value="Ketoacyl-synt_C"/>
    <property type="match status" value="1"/>
</dbReference>
<dbReference type="InterPro" id="IPR016036">
    <property type="entry name" value="Malonyl_transacylase_ACP-bd"/>
</dbReference>
<evidence type="ECO:0000256" key="4">
    <source>
        <dbReference type="PROSITE-ProRule" id="PRU01363"/>
    </source>
</evidence>
<dbReference type="InterPro" id="IPR009081">
    <property type="entry name" value="PP-bd_ACP"/>
</dbReference>
<dbReference type="InterPro" id="IPR057326">
    <property type="entry name" value="KR_dom"/>
</dbReference>
<dbReference type="Proteomes" id="UP000559010">
    <property type="component" value="Unassembled WGS sequence"/>
</dbReference>
<dbReference type="PANTHER" id="PTHR43775:SF37">
    <property type="entry name" value="SI:DKEY-61P9.11"/>
    <property type="match status" value="1"/>
</dbReference>
<evidence type="ECO:0000313" key="9">
    <source>
        <dbReference type="Proteomes" id="UP000559010"/>
    </source>
</evidence>
<feature type="active site" description="Proton acceptor; for dehydratase activity" evidence="4">
    <location>
        <position position="916"/>
    </location>
</feature>
<reference evidence="8 9" key="1">
    <citation type="submission" date="2020-04" db="EMBL/GenBank/DDBJ databases">
        <title>Flammeovirgaceae bacterium KN852 isolated from deep sea.</title>
        <authorList>
            <person name="Zhang D.-C."/>
        </authorList>
    </citation>
    <scope>NUCLEOTIDE SEQUENCE [LARGE SCALE GENOMIC DNA]</scope>
    <source>
        <strain evidence="8 9">KN852</strain>
    </source>
</reference>
<dbReference type="SUPFAM" id="SSF53474">
    <property type="entry name" value="alpha/beta-Hydrolases"/>
    <property type="match status" value="1"/>
</dbReference>
<dbReference type="Gene3D" id="3.40.366.10">
    <property type="entry name" value="Malonyl-Coenzyme A Acyl Carrier Protein, domain 2"/>
    <property type="match status" value="1"/>
</dbReference>
<dbReference type="FunFam" id="3.40.366.10:FF:000002">
    <property type="entry name" value="Probable polyketide synthase 2"/>
    <property type="match status" value="1"/>
</dbReference>
<dbReference type="Pfam" id="PF21089">
    <property type="entry name" value="PKS_DH_N"/>
    <property type="match status" value="1"/>
</dbReference>
<keyword evidence="3" id="KW-0808">Transferase</keyword>
<dbReference type="InterPro" id="IPR029058">
    <property type="entry name" value="AB_hydrolase_fold"/>
</dbReference>
<dbReference type="InterPro" id="IPR042104">
    <property type="entry name" value="PKS_dehydratase_sf"/>
</dbReference>